<gene>
    <name evidence="1" type="ORF">GCM10010171_25970</name>
</gene>
<dbReference type="Proteomes" id="UP000660680">
    <property type="component" value="Unassembled WGS sequence"/>
</dbReference>
<evidence type="ECO:0000313" key="1">
    <source>
        <dbReference type="EMBL" id="GGS30985.1"/>
    </source>
</evidence>
<proteinExistence type="predicted"/>
<sequence length="308" mass="34075">MVILGEVRTSLLHNSLPLPRDAVADLLSLRPGRQVTATDRPINRTVSPETVIGVDCAIASEPRVRARGIGTVAAHAVVVGGLVAQASARVRLEWTADRERKPWAHYARRRGVVEVLGGVTAEQVLAGYHRPGRQADTMDLGAVCQRLLTQVQGRPQLDHRTGLRTRPTSLRWTAVAREDERPSVRLHIDDEVQRTLQVVVPPDLLGEAARFCEDLALHDWLYTALGNVVGQAERDMAIGADPMGVLNAALSLLVRLWMPGAHVDLALRPLWQELETTPGFTESWDRQVAWMRDQVSMRTLSALQEARH</sequence>
<name>A0A918GEP2_9PSEU</name>
<dbReference type="RefSeq" id="WP_189210656.1">
    <property type="nucleotide sequence ID" value="NZ_BMRB01000002.1"/>
</dbReference>
<dbReference type="AlphaFoldDB" id="A0A918GEP2"/>
<dbReference type="NCBIfam" id="NF040565">
    <property type="entry name" value="SCO2521_fam"/>
    <property type="match status" value="1"/>
</dbReference>
<reference evidence="1" key="2">
    <citation type="submission" date="2020-09" db="EMBL/GenBank/DDBJ databases">
        <authorList>
            <person name="Sun Q."/>
            <person name="Ohkuma M."/>
        </authorList>
    </citation>
    <scope>NUCLEOTIDE SEQUENCE</scope>
    <source>
        <strain evidence="1">JCM 3276</strain>
    </source>
</reference>
<keyword evidence="2" id="KW-1185">Reference proteome</keyword>
<protein>
    <submittedName>
        <fullName evidence="1">Uncharacterized protein</fullName>
    </submittedName>
</protein>
<evidence type="ECO:0000313" key="2">
    <source>
        <dbReference type="Proteomes" id="UP000660680"/>
    </source>
</evidence>
<comment type="caution">
    <text evidence="1">The sequence shown here is derived from an EMBL/GenBank/DDBJ whole genome shotgun (WGS) entry which is preliminary data.</text>
</comment>
<organism evidence="1 2">
    <name type="scientific">Actinokineospora fastidiosa</name>
    <dbReference type="NCBI Taxonomy" id="1816"/>
    <lineage>
        <taxon>Bacteria</taxon>
        <taxon>Bacillati</taxon>
        <taxon>Actinomycetota</taxon>
        <taxon>Actinomycetes</taxon>
        <taxon>Pseudonocardiales</taxon>
        <taxon>Pseudonocardiaceae</taxon>
        <taxon>Actinokineospora</taxon>
    </lineage>
</organism>
<dbReference type="EMBL" id="BMRB01000002">
    <property type="protein sequence ID" value="GGS30985.1"/>
    <property type="molecule type" value="Genomic_DNA"/>
</dbReference>
<reference evidence="1" key="1">
    <citation type="journal article" date="2014" name="Int. J. Syst. Evol. Microbiol.">
        <title>Complete genome sequence of Corynebacterium casei LMG S-19264T (=DSM 44701T), isolated from a smear-ripened cheese.</title>
        <authorList>
            <consortium name="US DOE Joint Genome Institute (JGI-PGF)"/>
            <person name="Walter F."/>
            <person name="Albersmeier A."/>
            <person name="Kalinowski J."/>
            <person name="Ruckert C."/>
        </authorList>
    </citation>
    <scope>NUCLEOTIDE SEQUENCE</scope>
    <source>
        <strain evidence="1">JCM 3276</strain>
    </source>
</reference>
<dbReference type="InterPro" id="IPR049749">
    <property type="entry name" value="SCO2521-like"/>
</dbReference>
<accession>A0A918GEP2</accession>